<dbReference type="InterPro" id="IPR002937">
    <property type="entry name" value="Amino_oxidase"/>
</dbReference>
<evidence type="ECO:0000313" key="3">
    <source>
        <dbReference type="EMBL" id="TXK04507.1"/>
    </source>
</evidence>
<dbReference type="Gene3D" id="3.90.660.10">
    <property type="match status" value="1"/>
</dbReference>
<feature type="region of interest" description="Disordered" evidence="1">
    <location>
        <begin position="1"/>
        <end position="26"/>
    </location>
</feature>
<reference evidence="3 4" key="1">
    <citation type="submission" date="2019-08" db="EMBL/GenBank/DDBJ databases">
        <authorList>
            <person name="Dong K."/>
        </authorList>
    </citation>
    <scope>NUCLEOTIDE SEQUENCE [LARGE SCALE GENOMIC DNA]</scope>
    <source>
        <strain evidence="3 4">M4-8</strain>
    </source>
</reference>
<dbReference type="EMBL" id="VRSW01000002">
    <property type="protein sequence ID" value="TXK04507.1"/>
    <property type="molecule type" value="Genomic_DNA"/>
</dbReference>
<dbReference type="Gene3D" id="3.40.50.720">
    <property type="entry name" value="NAD(P)-binding Rossmann-like Domain"/>
    <property type="match status" value="1"/>
</dbReference>
<dbReference type="Pfam" id="PF01593">
    <property type="entry name" value="Amino_oxidase"/>
    <property type="match status" value="1"/>
</dbReference>
<evidence type="ECO:0000256" key="1">
    <source>
        <dbReference type="SAM" id="MobiDB-lite"/>
    </source>
</evidence>
<organism evidence="3 4">
    <name type="scientific">Microbacterium mitrae</name>
    <dbReference type="NCBI Taxonomy" id="664640"/>
    <lineage>
        <taxon>Bacteria</taxon>
        <taxon>Bacillati</taxon>
        <taxon>Actinomycetota</taxon>
        <taxon>Actinomycetes</taxon>
        <taxon>Micrococcales</taxon>
        <taxon>Microbacteriaceae</taxon>
        <taxon>Microbacterium</taxon>
    </lineage>
</organism>
<dbReference type="Gene3D" id="3.50.50.60">
    <property type="entry name" value="FAD/NAD(P)-binding domain"/>
    <property type="match status" value="1"/>
</dbReference>
<name>A0A5C8HM45_9MICO</name>
<dbReference type="PANTHER" id="PTHR42923">
    <property type="entry name" value="PROTOPORPHYRINOGEN OXIDASE"/>
    <property type="match status" value="1"/>
</dbReference>
<dbReference type="GO" id="GO:0016491">
    <property type="term" value="F:oxidoreductase activity"/>
    <property type="evidence" value="ECO:0007669"/>
    <property type="project" value="InterPro"/>
</dbReference>
<comment type="caution">
    <text evidence="3">The sequence shown here is derived from an EMBL/GenBank/DDBJ whole genome shotgun (WGS) entry which is preliminary data.</text>
</comment>
<dbReference type="OrthoDB" id="7856496at2"/>
<dbReference type="PANTHER" id="PTHR42923:SF43">
    <property type="entry name" value="AMINE OXIDASE"/>
    <property type="match status" value="1"/>
</dbReference>
<dbReference type="InterPro" id="IPR036188">
    <property type="entry name" value="FAD/NAD-bd_sf"/>
</dbReference>
<accession>A0A5C8HM45</accession>
<feature type="compositionally biased region" description="Basic and acidic residues" evidence="1">
    <location>
        <begin position="1"/>
        <end position="14"/>
    </location>
</feature>
<dbReference type="RefSeq" id="WP_147825642.1">
    <property type="nucleotide sequence ID" value="NZ_BAAARG010000002.1"/>
</dbReference>
<feature type="domain" description="Amine oxidase" evidence="2">
    <location>
        <begin position="37"/>
        <end position="488"/>
    </location>
</feature>
<dbReference type="Proteomes" id="UP000321196">
    <property type="component" value="Unassembled WGS sequence"/>
</dbReference>
<sequence>MARQVPGRDRRAREIPAPTGDAQSSQPRTVAVVGGGIAGLAAACGLAERGVDVVLIEPEAQLGGRVRAWPVTSPAGDVMMSRGFHAFFRQYYNLRALLSRAGDVDDLLVAVDDYPVVSARGDRDSFTKIPRTPPWNFMSFVAQSPTFTARDLTRVDVDTALSLLDVSFPETYRELENVSAAEFLDRLRFPDRARHLALEVFARSFFADPEDFSAGELVAMFHSYFLGSAEGLLFDVARDDFDTALWRPLGSALERNGVRRVAGRVTRLERGDDGWVVEYSTGDGADGQQVAADAVVLAAGPGGTRDIVAASGNIGTTDWRERMAAVKLAPPFAVLRLWFDGPVLPERPSFLGTAAFGPLDNISVLNRFERGAAQWAEQTGGSVVELHAYAVSPEYATDGARQQELASELRRQLERVFPETRELTVLAEELLIEQDCALLGTGAWDDRPEVQTPDPGLVIAGDWVRCDLPIALMERAATTGWMAANELLAGWGVAGHTLWSVPTQARQRWPKVARTLMARRPGRKKKS</sequence>
<dbReference type="SUPFAM" id="SSF51905">
    <property type="entry name" value="FAD/NAD(P)-binding domain"/>
    <property type="match status" value="1"/>
</dbReference>
<gene>
    <name evidence="3" type="ORF">FVP60_07400</name>
</gene>
<dbReference type="AlphaFoldDB" id="A0A5C8HM45"/>
<protein>
    <submittedName>
        <fullName evidence="3">FAD-dependent oxidoreductase</fullName>
    </submittedName>
</protein>
<evidence type="ECO:0000313" key="4">
    <source>
        <dbReference type="Proteomes" id="UP000321196"/>
    </source>
</evidence>
<dbReference type="InterPro" id="IPR050464">
    <property type="entry name" value="Zeta_carotene_desat/Oxidored"/>
</dbReference>
<proteinExistence type="predicted"/>
<evidence type="ECO:0000259" key="2">
    <source>
        <dbReference type="Pfam" id="PF01593"/>
    </source>
</evidence>
<keyword evidence="4" id="KW-1185">Reference proteome</keyword>